<proteinExistence type="predicted"/>
<name>A0A9P9EFF4_9PLEO</name>
<dbReference type="OrthoDB" id="1517790at2759"/>
<accession>A0A9P9EFF4</accession>
<feature type="compositionally biased region" description="Basic and acidic residues" evidence="1">
    <location>
        <begin position="149"/>
        <end position="163"/>
    </location>
</feature>
<sequence>MPVKDAQGSIDVKQNNVFEKPLHKHSTNKKDLNDSSSKSGFCNEQASIAATLTNGFLDFSASNGLDLRPKGVEAGDKLCLGASAWKQAVDKGAKDVPNVNLGSTHLKALDTIGLKDLQKFAVDADMSGQAQNTGKEQHFPEKAPGTGKVARESSEIGGKEPKA</sequence>
<protein>
    <submittedName>
        <fullName evidence="2">Uncharacterized protein</fullName>
    </submittedName>
</protein>
<feature type="region of interest" description="Disordered" evidence="1">
    <location>
        <begin position="1"/>
        <end position="39"/>
    </location>
</feature>
<feature type="region of interest" description="Disordered" evidence="1">
    <location>
        <begin position="128"/>
        <end position="163"/>
    </location>
</feature>
<gene>
    <name evidence="2" type="ORF">B0J11DRAFT_565350</name>
</gene>
<dbReference type="Proteomes" id="UP000700596">
    <property type="component" value="Unassembled WGS sequence"/>
</dbReference>
<evidence type="ECO:0000256" key="1">
    <source>
        <dbReference type="SAM" id="MobiDB-lite"/>
    </source>
</evidence>
<dbReference type="PANTHER" id="PTHR37466:SF1">
    <property type="entry name" value="SLR1628 PROTEIN"/>
    <property type="match status" value="1"/>
</dbReference>
<evidence type="ECO:0000313" key="2">
    <source>
        <dbReference type="EMBL" id="KAH7136122.1"/>
    </source>
</evidence>
<reference evidence="2" key="1">
    <citation type="journal article" date="2021" name="Nat. Commun.">
        <title>Genetic determinants of endophytism in the Arabidopsis root mycobiome.</title>
        <authorList>
            <person name="Mesny F."/>
            <person name="Miyauchi S."/>
            <person name="Thiergart T."/>
            <person name="Pickel B."/>
            <person name="Atanasova L."/>
            <person name="Karlsson M."/>
            <person name="Huettel B."/>
            <person name="Barry K.W."/>
            <person name="Haridas S."/>
            <person name="Chen C."/>
            <person name="Bauer D."/>
            <person name="Andreopoulos W."/>
            <person name="Pangilinan J."/>
            <person name="LaButti K."/>
            <person name="Riley R."/>
            <person name="Lipzen A."/>
            <person name="Clum A."/>
            <person name="Drula E."/>
            <person name="Henrissat B."/>
            <person name="Kohler A."/>
            <person name="Grigoriev I.V."/>
            <person name="Martin F.M."/>
            <person name="Hacquard S."/>
        </authorList>
    </citation>
    <scope>NUCLEOTIDE SEQUENCE</scope>
    <source>
        <strain evidence="2">MPI-CAGE-CH-0243</strain>
    </source>
</reference>
<dbReference type="Gene3D" id="3.30.56.110">
    <property type="entry name" value="Protein of unknown function DUF2237"/>
    <property type="match status" value="1"/>
</dbReference>
<dbReference type="Pfam" id="PF09996">
    <property type="entry name" value="DUF2237"/>
    <property type="match status" value="1"/>
</dbReference>
<dbReference type="AlphaFoldDB" id="A0A9P9EFF4"/>
<organism evidence="2 3">
    <name type="scientific">Dendryphion nanum</name>
    <dbReference type="NCBI Taxonomy" id="256645"/>
    <lineage>
        <taxon>Eukaryota</taxon>
        <taxon>Fungi</taxon>
        <taxon>Dikarya</taxon>
        <taxon>Ascomycota</taxon>
        <taxon>Pezizomycotina</taxon>
        <taxon>Dothideomycetes</taxon>
        <taxon>Pleosporomycetidae</taxon>
        <taxon>Pleosporales</taxon>
        <taxon>Torulaceae</taxon>
        <taxon>Dendryphion</taxon>
    </lineage>
</organism>
<keyword evidence="3" id="KW-1185">Reference proteome</keyword>
<comment type="caution">
    <text evidence="2">The sequence shown here is derived from an EMBL/GenBank/DDBJ whole genome shotgun (WGS) entry which is preliminary data.</text>
</comment>
<dbReference type="InterPro" id="IPR018714">
    <property type="entry name" value="DUF2237"/>
</dbReference>
<evidence type="ECO:0000313" key="3">
    <source>
        <dbReference type="Proteomes" id="UP000700596"/>
    </source>
</evidence>
<dbReference type="PANTHER" id="PTHR37466">
    <property type="entry name" value="SLR1628 PROTEIN"/>
    <property type="match status" value="1"/>
</dbReference>
<dbReference type="EMBL" id="JAGMWT010000002">
    <property type="protein sequence ID" value="KAH7136122.1"/>
    <property type="molecule type" value="Genomic_DNA"/>
</dbReference>